<evidence type="ECO:0000313" key="6">
    <source>
        <dbReference type="EMBL" id="RUT46521.1"/>
    </source>
</evidence>
<evidence type="ECO:0000259" key="5">
    <source>
        <dbReference type="Pfam" id="PF13490"/>
    </source>
</evidence>
<keyword evidence="4" id="KW-1133">Transmembrane helix</keyword>
<accession>A0A433Y9G5</accession>
<dbReference type="Gene3D" id="1.10.10.1320">
    <property type="entry name" value="Anti-sigma factor, zinc-finger domain"/>
    <property type="match status" value="1"/>
</dbReference>
<dbReference type="InterPro" id="IPR027383">
    <property type="entry name" value="Znf_put"/>
</dbReference>
<dbReference type="Pfam" id="PF13490">
    <property type="entry name" value="zf-HC2"/>
    <property type="match status" value="1"/>
</dbReference>
<sequence length="379" mass="41370">MICPEVVEWMHRYVDHDLNEEESLLLFGHLRHCEDCAEKFELLQKLSAQLDELPLVVPKYSIVDAILPRLDAIDRERQEEESAAEEMSPVVSLPLEFDPNRRTQRKPSSRRGRLYKTGALGTIAAAVILGIFITQYEPQTIPNAEMKSTNQSNSLSFTSSETESSSGDQAPYDGATMDKVVTEDSVADTGKGDNALGGNDAPAEASSPTEVSEPVQQPYKADKEVPAVSGDKPKDSNREAATPSNSGDQKDSNQSLGASPSTGNSEDVGLDPEQSIRSFLLENDEGDVGTAPMAATNHWTSPNGIFQTELLDGHLYLYKVVTPEVERTLIVDQSIEGNWVNGAWSPDSKSFSYEVELNGEKTSYTIDPEKAANTETVTP</sequence>
<feature type="region of interest" description="Disordered" evidence="3">
    <location>
        <begin position="187"/>
        <end position="270"/>
    </location>
</feature>
<dbReference type="EMBL" id="RZNY01000008">
    <property type="protein sequence ID" value="RUT46521.1"/>
    <property type="molecule type" value="Genomic_DNA"/>
</dbReference>
<feature type="region of interest" description="Disordered" evidence="3">
    <location>
        <begin position="77"/>
        <end position="113"/>
    </location>
</feature>
<feature type="domain" description="Putative zinc-finger" evidence="5">
    <location>
        <begin position="3"/>
        <end position="37"/>
    </location>
</feature>
<keyword evidence="4" id="KW-0812">Transmembrane</keyword>
<gene>
    <name evidence="6" type="ORF">EJP82_11765</name>
</gene>
<evidence type="ECO:0000256" key="3">
    <source>
        <dbReference type="SAM" id="MobiDB-lite"/>
    </source>
</evidence>
<feature type="compositionally biased region" description="Polar residues" evidence="3">
    <location>
        <begin position="242"/>
        <end position="265"/>
    </location>
</feature>
<comment type="caution">
    <text evidence="6">The sequence shown here is derived from an EMBL/GenBank/DDBJ whole genome shotgun (WGS) entry which is preliminary data.</text>
</comment>
<feature type="compositionally biased region" description="Low complexity" evidence="3">
    <location>
        <begin position="148"/>
        <end position="166"/>
    </location>
</feature>
<evidence type="ECO:0000313" key="7">
    <source>
        <dbReference type="Proteomes" id="UP000279446"/>
    </source>
</evidence>
<dbReference type="OrthoDB" id="2381690at2"/>
<dbReference type="AlphaFoldDB" id="A0A433Y9G5"/>
<feature type="compositionally biased region" description="Basic residues" evidence="3">
    <location>
        <begin position="102"/>
        <end position="113"/>
    </location>
</feature>
<feature type="region of interest" description="Disordered" evidence="3">
    <location>
        <begin position="145"/>
        <end position="174"/>
    </location>
</feature>
<organism evidence="6 7">
    <name type="scientific">Paenibacillus anaericanus</name>
    <dbReference type="NCBI Taxonomy" id="170367"/>
    <lineage>
        <taxon>Bacteria</taxon>
        <taxon>Bacillati</taxon>
        <taxon>Bacillota</taxon>
        <taxon>Bacilli</taxon>
        <taxon>Bacillales</taxon>
        <taxon>Paenibacillaceae</taxon>
        <taxon>Paenibacillus</taxon>
    </lineage>
</organism>
<feature type="transmembrane region" description="Helical" evidence="4">
    <location>
        <begin position="114"/>
        <end position="133"/>
    </location>
</feature>
<dbReference type="InterPro" id="IPR041916">
    <property type="entry name" value="Anti_sigma_zinc_sf"/>
</dbReference>
<feature type="compositionally biased region" description="Basic and acidic residues" evidence="3">
    <location>
        <begin position="220"/>
        <end position="238"/>
    </location>
</feature>
<comment type="similarity">
    <text evidence="1">Belongs to the zinc-associated anti-sigma factor (ZAS) superfamily. Anti-sigma-W factor family.</text>
</comment>
<proteinExistence type="inferred from homology"/>
<keyword evidence="7" id="KW-1185">Reference proteome</keyword>
<keyword evidence="4" id="KW-0472">Membrane</keyword>
<evidence type="ECO:0000256" key="4">
    <source>
        <dbReference type="SAM" id="Phobius"/>
    </source>
</evidence>
<evidence type="ECO:0000256" key="2">
    <source>
        <dbReference type="ARBA" id="ARBA00024438"/>
    </source>
</evidence>
<dbReference type="Proteomes" id="UP000279446">
    <property type="component" value="Unassembled WGS sequence"/>
</dbReference>
<name>A0A433Y9G5_9BACL</name>
<protein>
    <recommendedName>
        <fullName evidence="2">Anti-sigma-W factor RsiW</fullName>
    </recommendedName>
</protein>
<dbReference type="RefSeq" id="WP_127192254.1">
    <property type="nucleotide sequence ID" value="NZ_RZNY01000008.1"/>
</dbReference>
<evidence type="ECO:0000256" key="1">
    <source>
        <dbReference type="ARBA" id="ARBA00024353"/>
    </source>
</evidence>
<reference evidence="6 7" key="1">
    <citation type="submission" date="2018-12" db="EMBL/GenBank/DDBJ databases">
        <authorList>
            <person name="Sun L."/>
            <person name="Chen Z."/>
        </authorList>
    </citation>
    <scope>NUCLEOTIDE SEQUENCE [LARGE SCALE GENOMIC DNA]</scope>
    <source>
        <strain evidence="6 7">DSM 15890</strain>
    </source>
</reference>